<gene>
    <name evidence="9" type="ORF">ABL78_1625</name>
</gene>
<dbReference type="GO" id="GO:0012505">
    <property type="term" value="C:endomembrane system"/>
    <property type="evidence" value="ECO:0007669"/>
    <property type="project" value="UniProtKB-ARBA"/>
</dbReference>
<evidence type="ECO:0000256" key="4">
    <source>
        <dbReference type="ARBA" id="ARBA00022989"/>
    </source>
</evidence>
<dbReference type="OrthoDB" id="261831at2759"/>
<evidence type="ECO:0000256" key="3">
    <source>
        <dbReference type="ARBA" id="ARBA00022692"/>
    </source>
</evidence>
<comment type="caution">
    <text evidence="9">The sequence shown here is derived from an EMBL/GenBank/DDBJ whole genome shotgun (WGS) entry which is preliminary data.</text>
</comment>
<keyword evidence="5 7" id="KW-0472">Membrane</keyword>
<accession>A0A0N1I772</accession>
<keyword evidence="10" id="KW-1185">Reference proteome</keyword>
<evidence type="ECO:0000256" key="1">
    <source>
        <dbReference type="ARBA" id="ARBA00004167"/>
    </source>
</evidence>
<feature type="region of interest" description="Disordered" evidence="6">
    <location>
        <begin position="1"/>
        <end position="28"/>
    </location>
</feature>
<dbReference type="InterPro" id="IPR000727">
    <property type="entry name" value="T_SNARE_dom"/>
</dbReference>
<organism evidence="9 10">
    <name type="scientific">Leptomonas seymouri</name>
    <dbReference type="NCBI Taxonomy" id="5684"/>
    <lineage>
        <taxon>Eukaryota</taxon>
        <taxon>Discoba</taxon>
        <taxon>Euglenozoa</taxon>
        <taxon>Kinetoplastea</taxon>
        <taxon>Metakinetoplastina</taxon>
        <taxon>Trypanosomatida</taxon>
        <taxon>Trypanosomatidae</taxon>
        <taxon>Leishmaniinae</taxon>
        <taxon>Leptomonas</taxon>
    </lineage>
</organism>
<dbReference type="PANTHER" id="PTHR12791">
    <property type="entry name" value="GOLGI SNARE BET1-RELATED"/>
    <property type="match status" value="1"/>
</dbReference>
<keyword evidence="4 7" id="KW-1133">Transmembrane helix</keyword>
<keyword evidence="3 7" id="KW-0812">Transmembrane</keyword>
<evidence type="ECO:0000313" key="9">
    <source>
        <dbReference type="EMBL" id="KPI89292.1"/>
    </source>
</evidence>
<dbReference type="PROSITE" id="PS50192">
    <property type="entry name" value="T_SNARE"/>
    <property type="match status" value="1"/>
</dbReference>
<dbReference type="CDD" id="cd15841">
    <property type="entry name" value="SNARE_Qc"/>
    <property type="match status" value="1"/>
</dbReference>
<dbReference type="AlphaFoldDB" id="A0A0N1I772"/>
<evidence type="ECO:0000256" key="6">
    <source>
        <dbReference type="SAM" id="MobiDB-lite"/>
    </source>
</evidence>
<evidence type="ECO:0000256" key="5">
    <source>
        <dbReference type="ARBA" id="ARBA00023136"/>
    </source>
</evidence>
<dbReference type="GO" id="GO:0005737">
    <property type="term" value="C:cytoplasm"/>
    <property type="evidence" value="ECO:0007669"/>
    <property type="project" value="UniProtKB-ARBA"/>
</dbReference>
<feature type="domain" description="T-SNARE coiled-coil homology" evidence="8">
    <location>
        <begin position="27"/>
        <end position="89"/>
    </location>
</feature>
<feature type="transmembrane region" description="Helical" evidence="7">
    <location>
        <begin position="98"/>
        <end position="117"/>
    </location>
</feature>
<dbReference type="SUPFAM" id="SSF58038">
    <property type="entry name" value="SNARE fusion complex"/>
    <property type="match status" value="1"/>
</dbReference>
<keyword evidence="2" id="KW-0813">Transport</keyword>
<dbReference type="EMBL" id="LJSK01000027">
    <property type="protein sequence ID" value="KPI89292.1"/>
    <property type="molecule type" value="Genomic_DNA"/>
</dbReference>
<dbReference type="GO" id="GO:0016020">
    <property type="term" value="C:membrane"/>
    <property type="evidence" value="ECO:0007669"/>
    <property type="project" value="UniProtKB-SubCell"/>
</dbReference>
<proteinExistence type="predicted"/>
<dbReference type="Gene3D" id="1.20.5.110">
    <property type="match status" value="1"/>
</dbReference>
<evidence type="ECO:0000256" key="2">
    <source>
        <dbReference type="ARBA" id="ARBA00022448"/>
    </source>
</evidence>
<comment type="subcellular location">
    <subcellularLocation>
        <location evidence="1">Membrane</location>
        <topology evidence="1">Single-pass membrane protein</topology>
    </subcellularLocation>
</comment>
<dbReference type="OMA" id="MKAMAGH"/>
<reference evidence="9 10" key="1">
    <citation type="journal article" date="2015" name="PLoS Pathog.">
        <title>Leptomonas seymouri: Adaptations to the Dixenous Life Cycle Analyzed by Genome Sequencing, Transcriptome Profiling and Co-infection with Leishmania donovani.</title>
        <authorList>
            <person name="Kraeva N."/>
            <person name="Butenko A."/>
            <person name="Hlavacova J."/>
            <person name="Kostygov A."/>
            <person name="Myskova J."/>
            <person name="Grybchuk D."/>
            <person name="Lestinova T."/>
            <person name="Votypka J."/>
            <person name="Volf P."/>
            <person name="Opperdoes F."/>
            <person name="Flegontov P."/>
            <person name="Lukes J."/>
            <person name="Yurchenko V."/>
        </authorList>
    </citation>
    <scope>NUCLEOTIDE SEQUENCE [LARGE SCALE GENOMIC DNA]</scope>
    <source>
        <strain evidence="9 10">ATCC 30220</strain>
    </source>
</reference>
<evidence type="ECO:0000256" key="7">
    <source>
        <dbReference type="SAM" id="Phobius"/>
    </source>
</evidence>
<sequence>MQSSLYGNPRAAKASPTAPNRYEHMEQEIHRENEAMLQALGNSVSQMKTMAGHLNREAEEQNELLKTLDRAFQTARGGVHSAVTSVKSVMGRYGWRHTVIFAVVGFFLVYLLYWIVFRSSRAA</sequence>
<evidence type="ECO:0000313" key="10">
    <source>
        <dbReference type="Proteomes" id="UP000038009"/>
    </source>
</evidence>
<dbReference type="Proteomes" id="UP000038009">
    <property type="component" value="Unassembled WGS sequence"/>
</dbReference>
<name>A0A0N1I772_LEPSE</name>
<dbReference type="VEuPathDB" id="TriTrypDB:Lsey_0027_0430"/>
<evidence type="ECO:0000259" key="8">
    <source>
        <dbReference type="PROSITE" id="PS50192"/>
    </source>
</evidence>
<protein>
    <recommendedName>
        <fullName evidence="8">t-SNARE coiled-coil homology domain-containing protein</fullName>
    </recommendedName>
</protein>